<evidence type="ECO:0000256" key="1">
    <source>
        <dbReference type="SAM" id="SignalP"/>
    </source>
</evidence>
<dbReference type="Proteomes" id="UP000054524">
    <property type="component" value="Unassembled WGS sequence"/>
</dbReference>
<dbReference type="AlphaFoldDB" id="A0A086IZS3"/>
<name>A0A086IZS3_NEMA1</name>
<sequence>MARLLILLAVCISLCSVAADNYHTAGVKRVVCNETDLNVNCTGSRWKISYLGTDEEIEIDETSECVYITGAVQTAFPTIYRDKSIVYPAGYRIILHSDTVYNGVPEKIIAMCGAIVLTTITAFLAFPKLEGFFRREEKIRKE</sequence>
<proteinExistence type="predicted"/>
<dbReference type="RefSeq" id="XP_052903946.1">
    <property type="nucleotide sequence ID" value="XM_053049775.1"/>
</dbReference>
<keyword evidence="3" id="KW-1185">Reference proteome</keyword>
<feature type="chain" id="PRO_5001807716" evidence="1">
    <location>
        <begin position="20"/>
        <end position="142"/>
    </location>
</feature>
<dbReference type="HOGENOM" id="CLU_1938716_0_0_1"/>
<gene>
    <name evidence="2" type="ORF">NESG_02165</name>
</gene>
<protein>
    <submittedName>
        <fullName evidence="2">Uncharacterized protein</fullName>
    </submittedName>
</protein>
<dbReference type="EMBL" id="AKIJ01000005">
    <property type="protein sequence ID" value="KFG25391.1"/>
    <property type="molecule type" value="Genomic_DNA"/>
</dbReference>
<accession>A0A086IZS3</accession>
<organism evidence="2 3">
    <name type="scientific">Nematocida ausubeli (strain ATCC PRA-371 / ERTm2)</name>
    <name type="common">Nematode killer fungus</name>
    <dbReference type="NCBI Taxonomy" id="1913371"/>
    <lineage>
        <taxon>Eukaryota</taxon>
        <taxon>Fungi</taxon>
        <taxon>Fungi incertae sedis</taxon>
        <taxon>Microsporidia</taxon>
        <taxon>Nematocida</taxon>
    </lineage>
</organism>
<evidence type="ECO:0000313" key="2">
    <source>
        <dbReference type="EMBL" id="KFG25391.1"/>
    </source>
</evidence>
<reference evidence="2 3" key="1">
    <citation type="journal article" date="2014" name="Genome Announc.">
        <title>Genome Sequence of the Microsporidian Species Nematocida sp1 Strain ERTm6 (ATCC PRA-372).</title>
        <authorList>
            <person name="Bakowski M.A."/>
            <person name="Priest M."/>
            <person name="Young S."/>
            <person name="Cuomo C.A."/>
            <person name="Troemel E.R."/>
        </authorList>
    </citation>
    <scope>NUCLEOTIDE SEQUENCE [LARGE SCALE GENOMIC DNA]</scope>
    <source>
        <strain evidence="2 3">ERTm6</strain>
    </source>
</reference>
<evidence type="ECO:0000313" key="3">
    <source>
        <dbReference type="Proteomes" id="UP000054524"/>
    </source>
</evidence>
<comment type="caution">
    <text evidence="2">The sequence shown here is derived from an EMBL/GenBank/DDBJ whole genome shotgun (WGS) entry which is preliminary data.</text>
</comment>
<dbReference type="GeneID" id="77677138"/>
<keyword evidence="1" id="KW-0732">Signal</keyword>
<feature type="signal peptide" evidence="1">
    <location>
        <begin position="1"/>
        <end position="19"/>
    </location>
</feature>